<keyword evidence="1" id="KW-1133">Transmembrane helix</keyword>
<proteinExistence type="predicted"/>
<dbReference type="EMBL" id="JBANRG010000010">
    <property type="protein sequence ID" value="KAK7462939.1"/>
    <property type="molecule type" value="Genomic_DNA"/>
</dbReference>
<keyword evidence="1" id="KW-0472">Membrane</keyword>
<reference evidence="2 3" key="1">
    <citation type="submission" date="2024-01" db="EMBL/GenBank/DDBJ databases">
        <title>A draft genome for the cacao thread blight pathogen Marasmiellus scandens.</title>
        <authorList>
            <person name="Baruah I.K."/>
            <person name="Leung J."/>
            <person name="Bukari Y."/>
            <person name="Amoako-Attah I."/>
            <person name="Meinhardt L.W."/>
            <person name="Bailey B.A."/>
            <person name="Cohen S.P."/>
        </authorList>
    </citation>
    <scope>NUCLEOTIDE SEQUENCE [LARGE SCALE GENOMIC DNA]</scope>
    <source>
        <strain evidence="2 3">GH-19</strain>
    </source>
</reference>
<dbReference type="Proteomes" id="UP001498398">
    <property type="component" value="Unassembled WGS sequence"/>
</dbReference>
<feature type="transmembrane region" description="Helical" evidence="1">
    <location>
        <begin position="86"/>
        <end position="109"/>
    </location>
</feature>
<accession>A0ABR1JK33</accession>
<name>A0ABR1JK33_9AGAR</name>
<organism evidence="2 3">
    <name type="scientific">Marasmiellus scandens</name>
    <dbReference type="NCBI Taxonomy" id="2682957"/>
    <lineage>
        <taxon>Eukaryota</taxon>
        <taxon>Fungi</taxon>
        <taxon>Dikarya</taxon>
        <taxon>Basidiomycota</taxon>
        <taxon>Agaricomycotina</taxon>
        <taxon>Agaricomycetes</taxon>
        <taxon>Agaricomycetidae</taxon>
        <taxon>Agaricales</taxon>
        <taxon>Marasmiineae</taxon>
        <taxon>Omphalotaceae</taxon>
        <taxon>Marasmiellus</taxon>
    </lineage>
</organism>
<gene>
    <name evidence="2" type="ORF">VKT23_007521</name>
</gene>
<keyword evidence="3" id="KW-1185">Reference proteome</keyword>
<evidence type="ECO:0000313" key="2">
    <source>
        <dbReference type="EMBL" id="KAK7462939.1"/>
    </source>
</evidence>
<evidence type="ECO:0000313" key="3">
    <source>
        <dbReference type="Proteomes" id="UP001498398"/>
    </source>
</evidence>
<protein>
    <submittedName>
        <fullName evidence="2">Uncharacterized protein</fullName>
    </submittedName>
</protein>
<feature type="transmembrane region" description="Helical" evidence="1">
    <location>
        <begin position="186"/>
        <end position="208"/>
    </location>
</feature>
<sequence>MSHFSGFFLLSNVRRSRTELNKIGLLGTTRIQIIDCTLYILPLTSFCRPRHAPECFSPSRTLPFIRKSPYYARHCVFLLSAKTSTLAYPIILVSYSAWTSILVVPSFAFKTALYSFRLQKPSRSFTFFFSLLSVALLAHRSFHHVSCICIALFVVVPTLTKPSSRPPPISTYTYTRARDNPERLSLHLHFLLLFLLLLFFVVSVGIHIHNIPYPYPYPYTHPSLYIHTVHGIISILYLVSLPLVSLRLRRAFQK</sequence>
<comment type="caution">
    <text evidence="2">The sequence shown here is derived from an EMBL/GenBank/DDBJ whole genome shotgun (WGS) entry which is preliminary data.</text>
</comment>
<keyword evidence="1" id="KW-0812">Transmembrane</keyword>
<feature type="transmembrane region" description="Helical" evidence="1">
    <location>
        <begin position="228"/>
        <end position="248"/>
    </location>
</feature>
<evidence type="ECO:0000256" key="1">
    <source>
        <dbReference type="SAM" id="Phobius"/>
    </source>
</evidence>